<dbReference type="EMBL" id="CAADRP010002174">
    <property type="protein sequence ID" value="VFU62921.1"/>
    <property type="molecule type" value="Genomic_DNA"/>
</dbReference>
<gene>
    <name evidence="1" type="ORF">SVIM_LOCUS476967</name>
</gene>
<proteinExistence type="predicted"/>
<protein>
    <submittedName>
        <fullName evidence="1">Uncharacterized protein</fullName>
    </submittedName>
</protein>
<accession>A0A6N2N7I2</accession>
<name>A0A6N2N7I2_SALVM</name>
<organism evidence="1">
    <name type="scientific">Salix viminalis</name>
    <name type="common">Common osier</name>
    <name type="synonym">Basket willow</name>
    <dbReference type="NCBI Taxonomy" id="40686"/>
    <lineage>
        <taxon>Eukaryota</taxon>
        <taxon>Viridiplantae</taxon>
        <taxon>Streptophyta</taxon>
        <taxon>Embryophyta</taxon>
        <taxon>Tracheophyta</taxon>
        <taxon>Spermatophyta</taxon>
        <taxon>Magnoliopsida</taxon>
        <taxon>eudicotyledons</taxon>
        <taxon>Gunneridae</taxon>
        <taxon>Pentapetalae</taxon>
        <taxon>rosids</taxon>
        <taxon>fabids</taxon>
        <taxon>Malpighiales</taxon>
        <taxon>Salicaceae</taxon>
        <taxon>Saliceae</taxon>
        <taxon>Salix</taxon>
    </lineage>
</organism>
<dbReference type="AlphaFoldDB" id="A0A6N2N7I2"/>
<evidence type="ECO:0000313" key="1">
    <source>
        <dbReference type="EMBL" id="VFU62921.1"/>
    </source>
</evidence>
<reference evidence="1" key="1">
    <citation type="submission" date="2019-03" db="EMBL/GenBank/DDBJ databases">
        <authorList>
            <person name="Mank J."/>
            <person name="Almeida P."/>
        </authorList>
    </citation>
    <scope>NUCLEOTIDE SEQUENCE</scope>
    <source>
        <strain evidence="1">78183</strain>
    </source>
</reference>
<sequence>MSYHGCEFMKCKPFNLSSLSFAVRNSYDIFLLQDLALQMLLNRPGSMFVDSLSKAKKFSDERYGSVPRFISFVLRMQ</sequence>